<keyword evidence="2" id="KW-1185">Reference proteome</keyword>
<name>A0A0P1BQN4_9BASI</name>
<accession>A0A0P1BQN4</accession>
<sequence length="77" mass="8235">MDGGHVALGGNSHGLPHSATSMFRTTTIMHINGASSSMTRLSSFDASLLGDDDNEERQKHHLEAARAAKEAFARITL</sequence>
<organism evidence="1 2">
    <name type="scientific">Ceraceosorus bombacis</name>
    <dbReference type="NCBI Taxonomy" id="401625"/>
    <lineage>
        <taxon>Eukaryota</taxon>
        <taxon>Fungi</taxon>
        <taxon>Dikarya</taxon>
        <taxon>Basidiomycota</taxon>
        <taxon>Ustilaginomycotina</taxon>
        <taxon>Exobasidiomycetes</taxon>
        <taxon>Ceraceosorales</taxon>
        <taxon>Ceraceosoraceae</taxon>
        <taxon>Ceraceosorus</taxon>
    </lineage>
</organism>
<protein>
    <submittedName>
        <fullName evidence="1">Uncharacterized protein</fullName>
    </submittedName>
</protein>
<dbReference type="Proteomes" id="UP000054845">
    <property type="component" value="Unassembled WGS sequence"/>
</dbReference>
<dbReference type="EMBL" id="CCYA01000276">
    <property type="protein sequence ID" value="CEH18777.1"/>
    <property type="molecule type" value="Genomic_DNA"/>
</dbReference>
<evidence type="ECO:0000313" key="1">
    <source>
        <dbReference type="EMBL" id="CEH18777.1"/>
    </source>
</evidence>
<evidence type="ECO:0000313" key="2">
    <source>
        <dbReference type="Proteomes" id="UP000054845"/>
    </source>
</evidence>
<dbReference type="AlphaFoldDB" id="A0A0P1BQN4"/>
<reference evidence="2" key="1">
    <citation type="submission" date="2014-09" db="EMBL/GenBank/DDBJ databases">
        <authorList>
            <person name="Sharma Rahul"/>
            <person name="Thines Marco"/>
        </authorList>
    </citation>
    <scope>NUCLEOTIDE SEQUENCE [LARGE SCALE GENOMIC DNA]</scope>
</reference>
<proteinExistence type="predicted"/>